<dbReference type="InterPro" id="IPR026894">
    <property type="entry name" value="DnaJ_X"/>
</dbReference>
<feature type="coiled-coil region" evidence="1">
    <location>
        <begin position="237"/>
        <end position="264"/>
    </location>
</feature>
<dbReference type="InterPro" id="IPR001623">
    <property type="entry name" value="DnaJ_domain"/>
</dbReference>
<feature type="compositionally biased region" description="Polar residues" evidence="2">
    <location>
        <begin position="355"/>
        <end position="372"/>
    </location>
</feature>
<dbReference type="InterPro" id="IPR018253">
    <property type="entry name" value="DnaJ_domain_CS"/>
</dbReference>
<feature type="compositionally biased region" description="Basic and acidic residues" evidence="2">
    <location>
        <begin position="340"/>
        <end position="354"/>
    </location>
</feature>
<dbReference type="Pfam" id="PF00226">
    <property type="entry name" value="DnaJ"/>
    <property type="match status" value="1"/>
</dbReference>
<name>A0A835DNG6_TETSI</name>
<keyword evidence="5" id="KW-1185">Reference proteome</keyword>
<dbReference type="PROSITE" id="PS50076">
    <property type="entry name" value="DNAJ_2"/>
    <property type="match status" value="1"/>
</dbReference>
<dbReference type="PRINTS" id="PR00625">
    <property type="entry name" value="JDOMAIN"/>
</dbReference>
<accession>A0A835DNG6</accession>
<dbReference type="PANTHER" id="PTHR44094">
    <property type="entry name" value="DNAJ HEAT SHOCK N-TERMINAL DOMAIN-CONTAINING PROTEIN"/>
    <property type="match status" value="1"/>
</dbReference>
<dbReference type="AlphaFoldDB" id="A0A835DNG6"/>
<comment type="caution">
    <text evidence="4">The sequence shown here is derived from an EMBL/GenBank/DDBJ whole genome shotgun (WGS) entry which is preliminary data.</text>
</comment>
<dbReference type="SMART" id="SM00271">
    <property type="entry name" value="DnaJ"/>
    <property type="match status" value="1"/>
</dbReference>
<evidence type="ECO:0000256" key="2">
    <source>
        <dbReference type="SAM" id="MobiDB-lite"/>
    </source>
</evidence>
<dbReference type="OrthoDB" id="10250354at2759"/>
<dbReference type="CDD" id="cd06257">
    <property type="entry name" value="DnaJ"/>
    <property type="match status" value="1"/>
</dbReference>
<dbReference type="Gene3D" id="1.10.287.110">
    <property type="entry name" value="DnaJ domain"/>
    <property type="match status" value="1"/>
</dbReference>
<evidence type="ECO:0000259" key="3">
    <source>
        <dbReference type="PROSITE" id="PS50076"/>
    </source>
</evidence>
<dbReference type="SUPFAM" id="SSF46565">
    <property type="entry name" value="Chaperone J-domain"/>
    <property type="match status" value="1"/>
</dbReference>
<dbReference type="PROSITE" id="PS00636">
    <property type="entry name" value="DNAJ_1"/>
    <property type="match status" value="1"/>
</dbReference>
<feature type="domain" description="J" evidence="3">
    <location>
        <begin position="8"/>
        <end position="73"/>
    </location>
</feature>
<dbReference type="InterPro" id="IPR036869">
    <property type="entry name" value="J_dom_sf"/>
</dbReference>
<organism evidence="4 5">
    <name type="scientific">Tetracentron sinense</name>
    <name type="common">Spur-leaf</name>
    <dbReference type="NCBI Taxonomy" id="13715"/>
    <lineage>
        <taxon>Eukaryota</taxon>
        <taxon>Viridiplantae</taxon>
        <taxon>Streptophyta</taxon>
        <taxon>Embryophyta</taxon>
        <taxon>Tracheophyta</taxon>
        <taxon>Spermatophyta</taxon>
        <taxon>Magnoliopsida</taxon>
        <taxon>Trochodendrales</taxon>
        <taxon>Trochodendraceae</taxon>
        <taxon>Tetracentron</taxon>
    </lineage>
</organism>
<evidence type="ECO:0000256" key="1">
    <source>
        <dbReference type="SAM" id="Coils"/>
    </source>
</evidence>
<dbReference type="OMA" id="WANSEAQ"/>
<dbReference type="InterPro" id="IPR052423">
    <property type="entry name" value="EMIR"/>
</dbReference>
<evidence type="ECO:0000313" key="4">
    <source>
        <dbReference type="EMBL" id="KAF8406474.1"/>
    </source>
</evidence>
<keyword evidence="1" id="KW-0175">Coiled coil</keyword>
<dbReference type="EMBL" id="JABCRI010000005">
    <property type="protein sequence ID" value="KAF8406474.1"/>
    <property type="molecule type" value="Genomic_DNA"/>
</dbReference>
<proteinExistence type="predicted"/>
<protein>
    <recommendedName>
        <fullName evidence="3">J domain-containing protein</fullName>
    </recommendedName>
</protein>
<dbReference type="PANTHER" id="PTHR44094:SF8">
    <property type="entry name" value="DNAJ HEAT SHOCK N-TERMINAL DOMAIN-CONTAINING PROTEIN-RELATED"/>
    <property type="match status" value="1"/>
</dbReference>
<feature type="region of interest" description="Disordered" evidence="2">
    <location>
        <begin position="334"/>
        <end position="372"/>
    </location>
</feature>
<dbReference type="Pfam" id="PF14308">
    <property type="entry name" value="DnaJ-X"/>
    <property type="match status" value="1"/>
</dbReference>
<gene>
    <name evidence="4" type="ORF">HHK36_008562</name>
</gene>
<reference evidence="4 5" key="1">
    <citation type="submission" date="2020-04" db="EMBL/GenBank/DDBJ databases">
        <title>Plant Genome Project.</title>
        <authorList>
            <person name="Zhang R.-G."/>
        </authorList>
    </citation>
    <scope>NUCLEOTIDE SEQUENCE [LARGE SCALE GENOMIC DNA]</scope>
    <source>
        <strain evidence="4">YNK0</strain>
        <tissue evidence="4">Leaf</tissue>
    </source>
</reference>
<sequence length="372" mass="41924">MAMVKDTEYYDLLAVNFDASPDVIKKAYYLKARLVHPDKNPGDPKAAHNFQVLGEAYQVLIDPAKREAYDKYGKGGVRRDFMLNPLAIFGMLFVSDFFEEYVGKLALASLALVEVEVDSQVREVQRQNAKDKMKELQRKREEMLIRNLKDRLEPFVQGKKDEFENCAKLEANRLSKAAFGEDMLRTIGYVYTRQAARAHGKSSFLGVPFLVSCIRGKWHHILSQITAASAAISLIHMREEQKEFEQGENEDEELQKRMEEKKDAMANSLWKINVVDIESTLSHVCQAVLTEANVSKKDLKLRAEALKILGTIFRATKVPYRSTPRCENCLIEAAPSSNGLKEDATSSSKDRKVDATSSSMDQKVDATSSKAA</sequence>
<feature type="coiled-coil region" evidence="1">
    <location>
        <begin position="119"/>
        <end position="146"/>
    </location>
</feature>
<evidence type="ECO:0000313" key="5">
    <source>
        <dbReference type="Proteomes" id="UP000655225"/>
    </source>
</evidence>
<dbReference type="Proteomes" id="UP000655225">
    <property type="component" value="Unassembled WGS sequence"/>
</dbReference>